<dbReference type="RefSeq" id="WP_330152176.1">
    <property type="nucleotide sequence ID" value="NZ_JAUZMZ010000054.1"/>
</dbReference>
<evidence type="ECO:0000313" key="2">
    <source>
        <dbReference type="Proteomes" id="UP001331936"/>
    </source>
</evidence>
<name>A0ABU7JRV7_9NOCA</name>
<accession>A0ABU7JRV7</accession>
<sequence length="81" mass="8672">MSNNSGPSSSGELTVGTRVTVRIDEEKNRLAGVVVEDFANEAAKAGGQLGRDWAPVRRWGVALDDGRLVFSDDIAVEQKKA</sequence>
<gene>
    <name evidence="1" type="ORF">Q8814_11640</name>
</gene>
<dbReference type="EMBL" id="JAUZMZ010000054">
    <property type="protein sequence ID" value="MEE2032758.1"/>
    <property type="molecule type" value="Genomic_DNA"/>
</dbReference>
<organism evidence="1 2">
    <name type="scientific">Rhodococcus chondri</name>
    <dbReference type="NCBI Taxonomy" id="3065941"/>
    <lineage>
        <taxon>Bacteria</taxon>
        <taxon>Bacillati</taxon>
        <taxon>Actinomycetota</taxon>
        <taxon>Actinomycetes</taxon>
        <taxon>Mycobacteriales</taxon>
        <taxon>Nocardiaceae</taxon>
        <taxon>Rhodococcus</taxon>
    </lineage>
</organism>
<keyword evidence="2" id="KW-1185">Reference proteome</keyword>
<evidence type="ECO:0000313" key="1">
    <source>
        <dbReference type="EMBL" id="MEE2032758.1"/>
    </source>
</evidence>
<proteinExistence type="predicted"/>
<dbReference type="Proteomes" id="UP001331936">
    <property type="component" value="Unassembled WGS sequence"/>
</dbReference>
<protein>
    <submittedName>
        <fullName evidence="1">Uncharacterized protein</fullName>
    </submittedName>
</protein>
<comment type="caution">
    <text evidence="1">The sequence shown here is derived from an EMBL/GenBank/DDBJ whole genome shotgun (WGS) entry which is preliminary data.</text>
</comment>
<reference evidence="1 2" key="1">
    <citation type="submission" date="2023-08" db="EMBL/GenBank/DDBJ databases">
        <authorList>
            <person name="Girao M."/>
            <person name="Carvalho M.F."/>
        </authorList>
    </citation>
    <scope>NUCLEOTIDE SEQUENCE [LARGE SCALE GENOMIC DNA]</scope>
    <source>
        <strain evidence="1 2">CC-R104</strain>
    </source>
</reference>